<evidence type="ECO:0000256" key="1">
    <source>
        <dbReference type="PROSITE-ProRule" id="PRU00266"/>
    </source>
</evidence>
<dbReference type="GO" id="GO:0008251">
    <property type="term" value="F:tRNA-specific adenosine deaminase activity"/>
    <property type="evidence" value="ECO:0007669"/>
    <property type="project" value="TreeGrafter"/>
</dbReference>
<dbReference type="Gene3D" id="3.30.160.20">
    <property type="match status" value="2"/>
</dbReference>
<comment type="caution">
    <text evidence="4">The sequence shown here is derived from an EMBL/GenBank/DDBJ whole genome shotgun (WGS) entry which is preliminary data.</text>
</comment>
<dbReference type="AlphaFoldDB" id="A0AAE0TGC1"/>
<dbReference type="SMART" id="SM00358">
    <property type="entry name" value="DSRM"/>
    <property type="match status" value="2"/>
</dbReference>
<name>A0AAE0TGC1_9BIVA</name>
<dbReference type="Pfam" id="PF00035">
    <property type="entry name" value="dsrm"/>
    <property type="match status" value="2"/>
</dbReference>
<sequence>MPRHLKRKLSKDEIVPFIKKKRRKRGVATPNNALMQLYDIKRLVQFKCVSRTELIFTMSVEVNGQTFIGKGPSKKKARLNAAEQAPKDRQLQNVDLTAKSVVDELFSDLQKCPDERRLNARDAKITKSDAADCENHGCSKPQISDAANVPLSMVKQTTNQSKVPKNALNQLLQMKRYVRFQFVSQSEPMFTMSLEVNGQTFVGKGTSKKKAKLDAAEQAFRSFVQLPNSEEAHPLIGRQKPNVASTSNFEEPKADVLSNNLQTVRDEKQIDVSGVQNELYEDTSEVPKILVDLVSRLVDEKISLIGGFKSQNTVLAGIKARGYDVDSISHICVSEDDQLDRPNGAEGKKDDMQGQLSKK</sequence>
<dbReference type="GO" id="GO:0005730">
    <property type="term" value="C:nucleolus"/>
    <property type="evidence" value="ECO:0007669"/>
    <property type="project" value="TreeGrafter"/>
</dbReference>
<feature type="region of interest" description="Disordered" evidence="2">
    <location>
        <begin position="334"/>
        <end position="359"/>
    </location>
</feature>
<dbReference type="GO" id="GO:0006382">
    <property type="term" value="P:adenosine to inosine editing"/>
    <property type="evidence" value="ECO:0007669"/>
    <property type="project" value="TreeGrafter"/>
</dbReference>
<evidence type="ECO:0000313" key="4">
    <source>
        <dbReference type="EMBL" id="KAK3609890.1"/>
    </source>
</evidence>
<dbReference type="PROSITE" id="PS50137">
    <property type="entry name" value="DS_RBD"/>
    <property type="match status" value="2"/>
</dbReference>
<dbReference type="PANTHER" id="PTHR10910:SF62">
    <property type="entry name" value="AT07585P-RELATED"/>
    <property type="match status" value="1"/>
</dbReference>
<gene>
    <name evidence="4" type="ORF">CHS0354_015084</name>
</gene>
<keyword evidence="5" id="KW-1185">Reference proteome</keyword>
<dbReference type="GO" id="GO:0003725">
    <property type="term" value="F:double-stranded RNA binding"/>
    <property type="evidence" value="ECO:0007669"/>
    <property type="project" value="TreeGrafter"/>
</dbReference>
<dbReference type="GO" id="GO:0005737">
    <property type="term" value="C:cytoplasm"/>
    <property type="evidence" value="ECO:0007669"/>
    <property type="project" value="TreeGrafter"/>
</dbReference>
<keyword evidence="1" id="KW-0694">RNA-binding</keyword>
<reference evidence="4" key="2">
    <citation type="journal article" date="2021" name="Genome Biol. Evol.">
        <title>Developing a high-quality reference genome for a parasitic bivalve with doubly uniparental inheritance (Bivalvia: Unionida).</title>
        <authorList>
            <person name="Smith C.H."/>
        </authorList>
    </citation>
    <scope>NUCLEOTIDE SEQUENCE</scope>
    <source>
        <strain evidence="4">CHS0354</strain>
        <tissue evidence="4">Mantle</tissue>
    </source>
</reference>
<dbReference type="Proteomes" id="UP001195483">
    <property type="component" value="Unassembled WGS sequence"/>
</dbReference>
<dbReference type="GO" id="GO:0003726">
    <property type="term" value="F:double-stranded RNA adenosine deaminase activity"/>
    <property type="evidence" value="ECO:0007669"/>
    <property type="project" value="TreeGrafter"/>
</dbReference>
<protein>
    <recommendedName>
        <fullName evidence="3">DRBM domain-containing protein</fullName>
    </recommendedName>
</protein>
<dbReference type="EMBL" id="JAEAOA010000935">
    <property type="protein sequence ID" value="KAK3609890.1"/>
    <property type="molecule type" value="Genomic_DNA"/>
</dbReference>
<dbReference type="PANTHER" id="PTHR10910">
    <property type="entry name" value="EUKARYOTE SPECIFIC DSRNA BINDING PROTEIN"/>
    <property type="match status" value="1"/>
</dbReference>
<evidence type="ECO:0000256" key="2">
    <source>
        <dbReference type="SAM" id="MobiDB-lite"/>
    </source>
</evidence>
<dbReference type="SUPFAM" id="SSF54768">
    <property type="entry name" value="dsRNA-binding domain-like"/>
    <property type="match status" value="2"/>
</dbReference>
<feature type="domain" description="DRBM" evidence="3">
    <location>
        <begin position="29"/>
        <end position="91"/>
    </location>
</feature>
<dbReference type="GO" id="GO:0006396">
    <property type="term" value="P:RNA processing"/>
    <property type="evidence" value="ECO:0007669"/>
    <property type="project" value="TreeGrafter"/>
</dbReference>
<dbReference type="InterPro" id="IPR014720">
    <property type="entry name" value="dsRBD_dom"/>
</dbReference>
<accession>A0AAE0TGC1</accession>
<organism evidence="4 5">
    <name type="scientific">Potamilus streckersoni</name>
    <dbReference type="NCBI Taxonomy" id="2493646"/>
    <lineage>
        <taxon>Eukaryota</taxon>
        <taxon>Metazoa</taxon>
        <taxon>Spiralia</taxon>
        <taxon>Lophotrochozoa</taxon>
        <taxon>Mollusca</taxon>
        <taxon>Bivalvia</taxon>
        <taxon>Autobranchia</taxon>
        <taxon>Heteroconchia</taxon>
        <taxon>Palaeoheterodonta</taxon>
        <taxon>Unionida</taxon>
        <taxon>Unionoidea</taxon>
        <taxon>Unionidae</taxon>
        <taxon>Ambleminae</taxon>
        <taxon>Lampsilini</taxon>
        <taxon>Potamilus</taxon>
    </lineage>
</organism>
<reference evidence="4" key="3">
    <citation type="submission" date="2023-05" db="EMBL/GenBank/DDBJ databases">
        <authorList>
            <person name="Smith C.H."/>
        </authorList>
    </citation>
    <scope>NUCLEOTIDE SEQUENCE</scope>
    <source>
        <strain evidence="4">CHS0354</strain>
        <tissue evidence="4">Mantle</tissue>
    </source>
</reference>
<proteinExistence type="predicted"/>
<reference evidence="4" key="1">
    <citation type="journal article" date="2021" name="Genome Biol. Evol.">
        <title>A High-Quality Reference Genome for a Parasitic Bivalve with Doubly Uniparental Inheritance (Bivalvia: Unionida).</title>
        <authorList>
            <person name="Smith C.H."/>
        </authorList>
    </citation>
    <scope>NUCLEOTIDE SEQUENCE</scope>
    <source>
        <strain evidence="4">CHS0354</strain>
    </source>
</reference>
<evidence type="ECO:0000313" key="5">
    <source>
        <dbReference type="Proteomes" id="UP001195483"/>
    </source>
</evidence>
<feature type="domain" description="DRBM" evidence="3">
    <location>
        <begin position="163"/>
        <end position="225"/>
    </location>
</feature>
<evidence type="ECO:0000259" key="3">
    <source>
        <dbReference type="PROSITE" id="PS50137"/>
    </source>
</evidence>